<reference evidence="3" key="1">
    <citation type="submission" date="2016-03" db="EMBL/GenBank/DDBJ databases">
        <title>Draft genome sequence of Rosellinia necatrix.</title>
        <authorList>
            <person name="Kanematsu S."/>
        </authorList>
    </citation>
    <scope>NUCLEOTIDE SEQUENCE [LARGE SCALE GENOMIC DNA]</scope>
    <source>
        <strain evidence="3">W97</strain>
    </source>
</reference>
<name>A0A1S8A6I0_ROSNE</name>
<feature type="compositionally biased region" description="Gly residues" evidence="1">
    <location>
        <begin position="14"/>
        <end position="24"/>
    </location>
</feature>
<proteinExistence type="predicted"/>
<evidence type="ECO:0000256" key="2">
    <source>
        <dbReference type="SAM" id="Phobius"/>
    </source>
</evidence>
<evidence type="ECO:0000313" key="3">
    <source>
        <dbReference type="EMBL" id="GAW25310.1"/>
    </source>
</evidence>
<dbReference type="InterPro" id="IPR036259">
    <property type="entry name" value="MFS_trans_sf"/>
</dbReference>
<accession>A0A1S8A6I0</accession>
<dbReference type="Proteomes" id="UP000054516">
    <property type="component" value="Unassembled WGS sequence"/>
</dbReference>
<dbReference type="STRING" id="77044.A0A1S8A6I0"/>
<dbReference type="Gene3D" id="1.20.1250.20">
    <property type="entry name" value="MFS general substrate transporter like domains"/>
    <property type="match status" value="1"/>
</dbReference>
<organism evidence="3">
    <name type="scientific">Rosellinia necatrix</name>
    <name type="common">White root-rot fungus</name>
    <dbReference type="NCBI Taxonomy" id="77044"/>
    <lineage>
        <taxon>Eukaryota</taxon>
        <taxon>Fungi</taxon>
        <taxon>Dikarya</taxon>
        <taxon>Ascomycota</taxon>
        <taxon>Pezizomycotina</taxon>
        <taxon>Sordariomycetes</taxon>
        <taxon>Xylariomycetidae</taxon>
        <taxon>Xylariales</taxon>
        <taxon>Xylariaceae</taxon>
        <taxon>Rosellinia</taxon>
    </lineage>
</organism>
<feature type="transmembrane region" description="Helical" evidence="2">
    <location>
        <begin position="49"/>
        <end position="71"/>
    </location>
</feature>
<feature type="region of interest" description="Disordered" evidence="1">
    <location>
        <begin position="1"/>
        <end position="25"/>
    </location>
</feature>
<keyword evidence="2" id="KW-0812">Transmembrane</keyword>
<keyword evidence="2" id="KW-1133">Transmembrane helix</keyword>
<keyword evidence="4" id="KW-1185">Reference proteome</keyword>
<evidence type="ECO:0000256" key="1">
    <source>
        <dbReference type="SAM" id="MobiDB-lite"/>
    </source>
</evidence>
<sequence>MASHERTPLFAHGNGNGNGNGGDGACEHATNSSAVTSTPKSFFGTANRILLAGFLMSFTLGLTQVPIVYVFRLMECDIFYEHHPPYRGPAGDRCLRREIDASTALQFSVLGMSTSLSGVFNLFICGHLIKRWGPRWAFVSQTSLLGLRVSTQIVGVTVGGRAGELIFQIFQAIGVIGGPRGYQLVLNTAVGEAVAARDRTAVFGRLQGSIMLGTAFGYLRKFADSLPVAAGLLSILRLF</sequence>
<dbReference type="EMBL" id="DF977449">
    <property type="protein sequence ID" value="GAW25310.1"/>
    <property type="molecule type" value="Genomic_DNA"/>
</dbReference>
<evidence type="ECO:0000313" key="4">
    <source>
        <dbReference type="Proteomes" id="UP000054516"/>
    </source>
</evidence>
<protein>
    <submittedName>
        <fullName evidence="3">Putative major facilitator superfamily transporter</fullName>
    </submittedName>
</protein>
<dbReference type="OrthoDB" id="5204190at2759"/>
<dbReference type="SUPFAM" id="SSF103473">
    <property type="entry name" value="MFS general substrate transporter"/>
    <property type="match status" value="1"/>
</dbReference>
<gene>
    <name evidence="3" type="ORF">SAMD00023353_0402780</name>
</gene>
<keyword evidence="2" id="KW-0472">Membrane</keyword>
<dbReference type="AlphaFoldDB" id="A0A1S8A6I0"/>